<dbReference type="GO" id="GO:0004029">
    <property type="term" value="F:aldehyde dehydrogenase (NAD+) activity"/>
    <property type="evidence" value="ECO:0007669"/>
    <property type="project" value="TreeGrafter"/>
</dbReference>
<dbReference type="PANTHER" id="PTHR48079">
    <property type="entry name" value="PROTEIN YEEZ"/>
    <property type="match status" value="1"/>
</dbReference>
<gene>
    <name evidence="1" type="ORF">N7456_009337</name>
</gene>
<dbReference type="PANTHER" id="PTHR48079:SF8">
    <property type="entry name" value="NAD(P)-BINDING DOMAIN-CONTAINING PROTEIN"/>
    <property type="match status" value="1"/>
</dbReference>
<name>A0A9W9F4S6_9EURO</name>
<dbReference type="EMBL" id="JAPQKH010000006">
    <property type="protein sequence ID" value="KAJ5093476.1"/>
    <property type="molecule type" value="Genomic_DNA"/>
</dbReference>
<reference evidence="1" key="1">
    <citation type="submission" date="2022-11" db="EMBL/GenBank/DDBJ databases">
        <authorList>
            <person name="Petersen C."/>
        </authorList>
    </citation>
    <scope>NUCLEOTIDE SEQUENCE</scope>
    <source>
        <strain evidence="1">IBT 30069</strain>
    </source>
</reference>
<dbReference type="GO" id="GO:0005737">
    <property type="term" value="C:cytoplasm"/>
    <property type="evidence" value="ECO:0007669"/>
    <property type="project" value="TreeGrafter"/>
</dbReference>
<dbReference type="OrthoDB" id="2130169at2759"/>
<organism evidence="1 2">
    <name type="scientific">Penicillium angulare</name>
    <dbReference type="NCBI Taxonomy" id="116970"/>
    <lineage>
        <taxon>Eukaryota</taxon>
        <taxon>Fungi</taxon>
        <taxon>Dikarya</taxon>
        <taxon>Ascomycota</taxon>
        <taxon>Pezizomycotina</taxon>
        <taxon>Eurotiomycetes</taxon>
        <taxon>Eurotiomycetidae</taxon>
        <taxon>Eurotiales</taxon>
        <taxon>Aspergillaceae</taxon>
        <taxon>Penicillium</taxon>
    </lineage>
</organism>
<feature type="non-terminal residue" evidence="1">
    <location>
        <position position="1"/>
    </location>
</feature>
<dbReference type="SUPFAM" id="SSF51735">
    <property type="entry name" value="NAD(P)-binding Rossmann-fold domains"/>
    <property type="match status" value="1"/>
</dbReference>
<dbReference type="Proteomes" id="UP001149165">
    <property type="component" value="Unassembled WGS sequence"/>
</dbReference>
<proteinExistence type="predicted"/>
<dbReference type="Gene3D" id="3.40.50.720">
    <property type="entry name" value="NAD(P)-binding Rossmann-like Domain"/>
    <property type="match status" value="1"/>
</dbReference>
<accession>A0A9W9F4S6</accession>
<comment type="caution">
    <text evidence="1">The sequence shown here is derived from an EMBL/GenBank/DDBJ whole genome shotgun (WGS) entry which is preliminary data.</text>
</comment>
<dbReference type="InterPro" id="IPR051783">
    <property type="entry name" value="NAD(P)-dependent_oxidoreduct"/>
</dbReference>
<keyword evidence="2" id="KW-1185">Reference proteome</keyword>
<reference evidence="1" key="2">
    <citation type="journal article" date="2023" name="IMA Fungus">
        <title>Comparative genomic study of the Penicillium genus elucidates a diverse pangenome and 15 lateral gene transfer events.</title>
        <authorList>
            <person name="Petersen C."/>
            <person name="Sorensen T."/>
            <person name="Nielsen M.R."/>
            <person name="Sondergaard T.E."/>
            <person name="Sorensen J.L."/>
            <person name="Fitzpatrick D.A."/>
            <person name="Frisvad J.C."/>
            <person name="Nielsen K.L."/>
        </authorList>
    </citation>
    <scope>NUCLEOTIDE SEQUENCE</scope>
    <source>
        <strain evidence="1">IBT 30069</strain>
    </source>
</reference>
<protein>
    <submittedName>
        <fullName evidence="1">NAD(P)-binding protein</fullName>
    </submittedName>
</protein>
<evidence type="ECO:0000313" key="1">
    <source>
        <dbReference type="EMBL" id="KAJ5093476.1"/>
    </source>
</evidence>
<evidence type="ECO:0000313" key="2">
    <source>
        <dbReference type="Proteomes" id="UP001149165"/>
    </source>
</evidence>
<dbReference type="InterPro" id="IPR036291">
    <property type="entry name" value="NAD(P)-bd_dom_sf"/>
</dbReference>
<sequence length="254" mass="27112">TGVTGYIGGDALHAITQSVTSSSIVALIRSEDRAATVTEKFPNVVPLIGDLDSIAKISQEAQRADIVLSMASGLRFTYPKELGNFFANRGINVWIQIGGGSVLSGPEVASKTYGHPGSKLYNDLPGASEIQDIITASPKRVVDHILRNLNSSRPNVRTATVYGPLIYGQGRGPVNQRSIQIPDLAKASLKFNHGIHVGKGLNAWSNVHVSDLTHLIVKLILEASGSSNPRLWNENGLFFAESGRMASLASFSVP</sequence>
<dbReference type="AlphaFoldDB" id="A0A9W9F4S6"/>